<accession>A0AAN8WK90</accession>
<sequence>MEDEYPSSFQGFKIMRLKFSEESKAAHQILWKRHSVRTYCESKPPDRTLFVVNLPPYCTEASIRHLFSRYGDIRNVYFHKKPSSDLPHIPKYPNFSKVTPVKGFKVAYVVFTNVSGIKCAMEASSADVLILSTPEHPVLTGVRSK</sequence>
<evidence type="ECO:0000256" key="2">
    <source>
        <dbReference type="PROSITE-ProRule" id="PRU00176"/>
    </source>
</evidence>
<evidence type="ECO:0000313" key="5">
    <source>
        <dbReference type="Proteomes" id="UP001381693"/>
    </source>
</evidence>
<name>A0AAN8WK90_HALRR</name>
<dbReference type="GO" id="GO:0034456">
    <property type="term" value="C:UTP-C complex"/>
    <property type="evidence" value="ECO:0007669"/>
    <property type="project" value="TreeGrafter"/>
</dbReference>
<feature type="domain" description="RRM" evidence="3">
    <location>
        <begin position="47"/>
        <end position="145"/>
    </location>
</feature>
<dbReference type="PANTHER" id="PTHR13191:SF0">
    <property type="entry name" value="RIBOSOMAL RNA-PROCESSING PROTEIN 7 HOMOLOG A-RELATED"/>
    <property type="match status" value="1"/>
</dbReference>
<comment type="caution">
    <text evidence="4">The sequence shown here is derived from an EMBL/GenBank/DDBJ whole genome shotgun (WGS) entry which is preliminary data.</text>
</comment>
<dbReference type="Pfam" id="PF00076">
    <property type="entry name" value="RRM_1"/>
    <property type="match status" value="1"/>
</dbReference>
<dbReference type="SUPFAM" id="SSF54928">
    <property type="entry name" value="RNA-binding domain, RBD"/>
    <property type="match status" value="1"/>
</dbReference>
<evidence type="ECO:0000256" key="1">
    <source>
        <dbReference type="ARBA" id="ARBA00022884"/>
    </source>
</evidence>
<organism evidence="4 5">
    <name type="scientific">Halocaridina rubra</name>
    <name type="common">Hawaiian red shrimp</name>
    <dbReference type="NCBI Taxonomy" id="373956"/>
    <lineage>
        <taxon>Eukaryota</taxon>
        <taxon>Metazoa</taxon>
        <taxon>Ecdysozoa</taxon>
        <taxon>Arthropoda</taxon>
        <taxon>Crustacea</taxon>
        <taxon>Multicrustacea</taxon>
        <taxon>Malacostraca</taxon>
        <taxon>Eumalacostraca</taxon>
        <taxon>Eucarida</taxon>
        <taxon>Decapoda</taxon>
        <taxon>Pleocyemata</taxon>
        <taxon>Caridea</taxon>
        <taxon>Atyoidea</taxon>
        <taxon>Atyidae</taxon>
        <taxon>Halocaridina</taxon>
    </lineage>
</organism>
<dbReference type="InterPro" id="IPR040446">
    <property type="entry name" value="RRP7"/>
</dbReference>
<gene>
    <name evidence="4" type="primary">RRP7A</name>
    <name evidence="4" type="ORF">SK128_014338</name>
</gene>
<dbReference type="Proteomes" id="UP001381693">
    <property type="component" value="Unassembled WGS sequence"/>
</dbReference>
<dbReference type="GO" id="GO:0000028">
    <property type="term" value="P:ribosomal small subunit assembly"/>
    <property type="evidence" value="ECO:0007669"/>
    <property type="project" value="TreeGrafter"/>
</dbReference>
<dbReference type="InterPro" id="IPR000504">
    <property type="entry name" value="RRM_dom"/>
</dbReference>
<dbReference type="InterPro" id="IPR035979">
    <property type="entry name" value="RBD_domain_sf"/>
</dbReference>
<proteinExistence type="predicted"/>
<evidence type="ECO:0000259" key="3">
    <source>
        <dbReference type="PROSITE" id="PS50102"/>
    </source>
</evidence>
<evidence type="ECO:0000313" key="4">
    <source>
        <dbReference type="EMBL" id="KAK6996578.1"/>
    </source>
</evidence>
<keyword evidence="5" id="KW-1185">Reference proteome</keyword>
<dbReference type="InterPro" id="IPR034890">
    <property type="entry name" value="Rrp7A_RRM"/>
</dbReference>
<dbReference type="Gene3D" id="3.30.70.330">
    <property type="match status" value="1"/>
</dbReference>
<dbReference type="PANTHER" id="PTHR13191">
    <property type="entry name" value="RIBOSOMAL RNA PROCESSING PROTEIN 7-RELATED"/>
    <property type="match status" value="1"/>
</dbReference>
<dbReference type="GO" id="GO:0003723">
    <property type="term" value="F:RNA binding"/>
    <property type="evidence" value="ECO:0007669"/>
    <property type="project" value="UniProtKB-UniRule"/>
</dbReference>
<dbReference type="EMBL" id="JAXCGZ010024191">
    <property type="protein sequence ID" value="KAK6996578.1"/>
    <property type="molecule type" value="Genomic_DNA"/>
</dbReference>
<protein>
    <submittedName>
        <fullName evidence="4">Ribosomal RNA-processing protein 7 A</fullName>
    </submittedName>
</protein>
<reference evidence="4 5" key="1">
    <citation type="submission" date="2023-11" db="EMBL/GenBank/DDBJ databases">
        <title>Halocaridina rubra genome assembly.</title>
        <authorList>
            <person name="Smith C."/>
        </authorList>
    </citation>
    <scope>NUCLEOTIDE SEQUENCE [LARGE SCALE GENOMIC DNA]</scope>
    <source>
        <strain evidence="4">EP-1</strain>
        <tissue evidence="4">Whole</tissue>
    </source>
</reference>
<dbReference type="PROSITE" id="PS50102">
    <property type="entry name" value="RRM"/>
    <property type="match status" value="1"/>
</dbReference>
<keyword evidence="1 2" id="KW-0694">RNA-binding</keyword>
<dbReference type="CDD" id="cd12294">
    <property type="entry name" value="RRM_Rrp7A"/>
    <property type="match status" value="1"/>
</dbReference>
<dbReference type="InterPro" id="IPR012677">
    <property type="entry name" value="Nucleotide-bd_a/b_plait_sf"/>
</dbReference>
<dbReference type="AlphaFoldDB" id="A0AAN8WK90"/>
<dbReference type="GO" id="GO:0032545">
    <property type="term" value="C:CURI complex"/>
    <property type="evidence" value="ECO:0007669"/>
    <property type="project" value="TreeGrafter"/>
</dbReference>
<dbReference type="GO" id="GO:0006364">
    <property type="term" value="P:rRNA processing"/>
    <property type="evidence" value="ECO:0007669"/>
    <property type="project" value="TreeGrafter"/>
</dbReference>